<gene>
    <name evidence="2" type="ORF">VaNZ11_010837</name>
</gene>
<dbReference type="InterPro" id="IPR036869">
    <property type="entry name" value="J_dom_sf"/>
</dbReference>
<dbReference type="Proteomes" id="UP001165090">
    <property type="component" value="Unassembled WGS sequence"/>
</dbReference>
<evidence type="ECO:0000256" key="1">
    <source>
        <dbReference type="SAM" id="MobiDB-lite"/>
    </source>
</evidence>
<evidence type="ECO:0000313" key="2">
    <source>
        <dbReference type="EMBL" id="GLI66853.1"/>
    </source>
</evidence>
<feature type="region of interest" description="Disordered" evidence="1">
    <location>
        <begin position="212"/>
        <end position="261"/>
    </location>
</feature>
<reference evidence="2 3" key="1">
    <citation type="journal article" date="2023" name="IScience">
        <title>Expanded male sex-determining region conserved during the evolution of homothallism in the green alga Volvox.</title>
        <authorList>
            <person name="Yamamoto K."/>
            <person name="Matsuzaki R."/>
            <person name="Mahakham W."/>
            <person name="Heman W."/>
            <person name="Sekimoto H."/>
            <person name="Kawachi M."/>
            <person name="Minakuchi Y."/>
            <person name="Toyoda A."/>
            <person name="Nozaki H."/>
        </authorList>
    </citation>
    <scope>NUCLEOTIDE SEQUENCE [LARGE SCALE GENOMIC DNA]</scope>
    <source>
        <strain evidence="2 3">NIES-4468</strain>
    </source>
</reference>
<name>A0ABQ5SBL7_9CHLO</name>
<accession>A0ABQ5SBL7</accession>
<dbReference type="CDD" id="cd06257">
    <property type="entry name" value="DnaJ"/>
    <property type="match status" value="1"/>
</dbReference>
<dbReference type="Gene3D" id="1.10.287.110">
    <property type="entry name" value="DnaJ domain"/>
    <property type="match status" value="1"/>
</dbReference>
<comment type="caution">
    <text evidence="2">The sequence shown here is derived from an EMBL/GenBank/DDBJ whole genome shotgun (WGS) entry which is preliminary data.</text>
</comment>
<organism evidence="2 3">
    <name type="scientific">Volvox africanus</name>
    <dbReference type="NCBI Taxonomy" id="51714"/>
    <lineage>
        <taxon>Eukaryota</taxon>
        <taxon>Viridiplantae</taxon>
        <taxon>Chlorophyta</taxon>
        <taxon>core chlorophytes</taxon>
        <taxon>Chlorophyceae</taxon>
        <taxon>CS clade</taxon>
        <taxon>Chlamydomonadales</taxon>
        <taxon>Volvocaceae</taxon>
        <taxon>Volvox</taxon>
    </lineage>
</organism>
<sequence length="371" mass="38984">MVGREGIEMAAGASGDLARAADDPGEAALQPPYSLTVRRVSELLAEGHWAQCEQLLDSELSSPPSTAAEARDLLRALVVAKVHRVSYDMASTTAFEEAVVAANGTCRRHVGCSTDGSGWDGNGSGSAAAAEEVLRWATVRLSGSGGGGGGVRLAPPPPLSSSQVRSWFRRLAALVHPDKCRTTHAVPDAVAASAFRLLQEGCDALIADLRREEEGRRDHSGGGGGGGRKRSREACYDGGGGRRSDGGDKEADNDDDDGDNGVWWAEWRHGRQPPSYGSDWWFPSTCPTAQDEEPALWDLSLAELAAEVSLRQSSVLRPQPGSTAAVLPVHIRQRRLRVARSVLAERTAAVGFPSAAASDGIDAAVADTDGS</sequence>
<dbReference type="InterPro" id="IPR001623">
    <property type="entry name" value="DnaJ_domain"/>
</dbReference>
<dbReference type="EMBL" id="BSDZ01000044">
    <property type="protein sequence ID" value="GLI66853.1"/>
    <property type="molecule type" value="Genomic_DNA"/>
</dbReference>
<protein>
    <recommendedName>
        <fullName evidence="4">J domain-containing protein</fullName>
    </recommendedName>
</protein>
<dbReference type="SUPFAM" id="SSF46565">
    <property type="entry name" value="Chaperone J-domain"/>
    <property type="match status" value="1"/>
</dbReference>
<evidence type="ECO:0000313" key="3">
    <source>
        <dbReference type="Proteomes" id="UP001165090"/>
    </source>
</evidence>
<feature type="compositionally biased region" description="Basic and acidic residues" evidence="1">
    <location>
        <begin position="232"/>
        <end position="250"/>
    </location>
</feature>
<keyword evidence="3" id="KW-1185">Reference proteome</keyword>
<evidence type="ECO:0008006" key="4">
    <source>
        <dbReference type="Google" id="ProtNLM"/>
    </source>
</evidence>
<proteinExistence type="predicted"/>